<comment type="caution">
    <text evidence="5">The sequence shown here is derived from an EMBL/GenBank/DDBJ whole genome shotgun (WGS) entry which is preliminary data.</text>
</comment>
<evidence type="ECO:0000256" key="2">
    <source>
        <dbReference type="ARBA" id="ARBA00022679"/>
    </source>
</evidence>
<dbReference type="InterPro" id="IPR029063">
    <property type="entry name" value="SAM-dependent_MTases_sf"/>
</dbReference>
<protein>
    <submittedName>
        <fullName evidence="5">Class I SAM-dependent methyltransferase</fullName>
    </submittedName>
</protein>
<dbReference type="Proteomes" id="UP000561011">
    <property type="component" value="Unassembled WGS sequence"/>
</dbReference>
<proteinExistence type="predicted"/>
<evidence type="ECO:0000313" key="6">
    <source>
        <dbReference type="Proteomes" id="UP000561011"/>
    </source>
</evidence>
<dbReference type="AlphaFoldDB" id="A0A853EQP7"/>
<dbReference type="GO" id="GO:0032259">
    <property type="term" value="P:methylation"/>
    <property type="evidence" value="ECO:0007669"/>
    <property type="project" value="UniProtKB-KW"/>
</dbReference>
<organism evidence="5 6">
    <name type="scientific">Sanguibacter inulinus</name>
    <dbReference type="NCBI Taxonomy" id="60922"/>
    <lineage>
        <taxon>Bacteria</taxon>
        <taxon>Bacillati</taxon>
        <taxon>Actinomycetota</taxon>
        <taxon>Actinomycetes</taxon>
        <taxon>Micrococcales</taxon>
        <taxon>Sanguibacteraceae</taxon>
        <taxon>Sanguibacter</taxon>
    </lineage>
</organism>
<evidence type="ECO:0000259" key="4">
    <source>
        <dbReference type="Pfam" id="PF08241"/>
    </source>
</evidence>
<keyword evidence="3" id="KW-0949">S-adenosyl-L-methionine</keyword>
<evidence type="ECO:0000256" key="1">
    <source>
        <dbReference type="ARBA" id="ARBA00022603"/>
    </source>
</evidence>
<dbReference type="SUPFAM" id="SSF53335">
    <property type="entry name" value="S-adenosyl-L-methionine-dependent methyltransferases"/>
    <property type="match status" value="1"/>
</dbReference>
<dbReference type="Gene3D" id="3.40.50.150">
    <property type="entry name" value="Vaccinia Virus protein VP39"/>
    <property type="match status" value="1"/>
</dbReference>
<evidence type="ECO:0000313" key="5">
    <source>
        <dbReference type="EMBL" id="NYS92851.1"/>
    </source>
</evidence>
<feature type="domain" description="Methyltransferase type 11" evidence="4">
    <location>
        <begin position="44"/>
        <end position="136"/>
    </location>
</feature>
<dbReference type="PANTHER" id="PTHR43464">
    <property type="entry name" value="METHYLTRANSFERASE"/>
    <property type="match status" value="1"/>
</dbReference>
<keyword evidence="1 5" id="KW-0489">Methyltransferase</keyword>
<dbReference type="CDD" id="cd02440">
    <property type="entry name" value="AdoMet_MTases"/>
    <property type="match status" value="1"/>
</dbReference>
<name>A0A853EQP7_9MICO</name>
<dbReference type="PANTHER" id="PTHR43464:SF19">
    <property type="entry name" value="UBIQUINONE BIOSYNTHESIS O-METHYLTRANSFERASE, MITOCHONDRIAL"/>
    <property type="match status" value="1"/>
</dbReference>
<keyword evidence="6" id="KW-1185">Reference proteome</keyword>
<evidence type="ECO:0000256" key="3">
    <source>
        <dbReference type="ARBA" id="ARBA00022691"/>
    </source>
</evidence>
<accession>A0A853EQP7</accession>
<dbReference type="Pfam" id="PF08241">
    <property type="entry name" value="Methyltransf_11"/>
    <property type="match status" value="1"/>
</dbReference>
<dbReference type="EMBL" id="JACBYE010000007">
    <property type="protein sequence ID" value="NYS92851.1"/>
    <property type="molecule type" value="Genomic_DNA"/>
</dbReference>
<dbReference type="RefSeq" id="WP_179912635.1">
    <property type="nucleotide sequence ID" value="NZ_JACBYE010000007.1"/>
</dbReference>
<sequence>MSADDYDRFADDYEAENATSLLNAYYERPAVLDLVGDVQGKRILDAGCGSGPLAAELVARGADVTGFDGSPAMIDLARRRLGGTVPLTVHDLAEPLPFEDESYDVVVASLVLHYLEDWGGPLAELRRVLRPGGRLVASVNHPFAQVLNAPEDDYFKTRLYSEDVELNGQTTELTFWHRPLREVVRAVTDAGLDLRVLDEPGPSKDTPPELMPPRIASGERSAFFCFLFVVAERPGVVH</sequence>
<dbReference type="InterPro" id="IPR013216">
    <property type="entry name" value="Methyltransf_11"/>
</dbReference>
<dbReference type="GO" id="GO:0008757">
    <property type="term" value="F:S-adenosylmethionine-dependent methyltransferase activity"/>
    <property type="evidence" value="ECO:0007669"/>
    <property type="project" value="InterPro"/>
</dbReference>
<gene>
    <name evidence="5" type="ORF">HZZ10_04820</name>
</gene>
<reference evidence="5 6" key="1">
    <citation type="submission" date="2020-07" db="EMBL/GenBank/DDBJ databases">
        <title>MOT database genomes.</title>
        <authorList>
            <person name="Joseph S."/>
            <person name="Aduse-Opoku J."/>
            <person name="Hashim A."/>
            <person name="Wade W."/>
            <person name="Curtis M."/>
        </authorList>
    </citation>
    <scope>NUCLEOTIDE SEQUENCE [LARGE SCALE GENOMIC DNA]</scope>
    <source>
        <strain evidence="5 6">DSM 100099</strain>
    </source>
</reference>
<keyword evidence="2 5" id="KW-0808">Transferase</keyword>